<proteinExistence type="predicted"/>
<dbReference type="InterPro" id="IPR011050">
    <property type="entry name" value="Pectin_lyase_fold/virulence"/>
</dbReference>
<dbReference type="SUPFAM" id="SSF51126">
    <property type="entry name" value="Pectin lyase-like"/>
    <property type="match status" value="1"/>
</dbReference>
<dbReference type="InterPro" id="IPR012334">
    <property type="entry name" value="Pectin_lyas_fold"/>
</dbReference>
<gene>
    <name evidence="2" type="ORF">JI435_160900</name>
</gene>
<feature type="signal peptide" evidence="1">
    <location>
        <begin position="1"/>
        <end position="19"/>
    </location>
</feature>
<dbReference type="OrthoDB" id="509690at2759"/>
<evidence type="ECO:0000313" key="3">
    <source>
        <dbReference type="Proteomes" id="UP000663193"/>
    </source>
</evidence>
<feature type="chain" id="PRO_5031080856" description="Pectate lyase superfamily protein domain-containing protein" evidence="1">
    <location>
        <begin position="20"/>
        <end position="484"/>
    </location>
</feature>
<dbReference type="Gene3D" id="2.160.20.10">
    <property type="entry name" value="Single-stranded right-handed beta-helix, Pectin lyase-like"/>
    <property type="match status" value="1"/>
</dbReference>
<accession>A0A7U2FJB5</accession>
<evidence type="ECO:0008006" key="4">
    <source>
        <dbReference type="Google" id="ProtNLM"/>
    </source>
</evidence>
<sequence length="484" mass="51330">MILSRTATLLVALPLLVHAANIDYKKAWTAAGDRLPDFSYAGYHQSEIALPALSRPATKTLTPSSGDQSSVIQTALDSVAKSGGGVVELKAGTYTVSHGLLIDNQTTLRGVGPGKTILELKDLIEDAIIMGNSSGKPKMGKPIPITDDYVPAGTQTVHVADAGGLTVGMHVMVSRAVTQAWIDAQGMAPYPKWLQPGKLVQQPRRIMSVSNKEVSLDIPLTDSLNAAKDLMTSIALIPFTPPAQPCEMGVENLSIRLSPSCSGTRLGAGKCDRYGVVISSWTTDSWLRNLDLTGFNGFINTQKSSSRLTITNVVMNRDGLTDNGAGYALDISIEGTQVLVHNCKTAGGEGTKSYGIATKTLTAGPNACIGYEAQQPVVSMEPHQRWAHGFLLEGSTNAAVVLRDRAGAGTGQGLSINNGVAWNTNASSYTVQNPPLGQNYCFGCVGPKNPKLVNNGTYESYGTFVDPSSLFKAQLRDRGFSFQL</sequence>
<keyword evidence="3" id="KW-1185">Reference proteome</keyword>
<reference evidence="3" key="1">
    <citation type="journal article" date="2021" name="BMC Genomics">
        <title>Chromosome-level genome assembly and manually-curated proteome of model necrotroph Parastagonospora nodorum Sn15 reveals a genome-wide trove of candidate effector homologs, and redundancy of virulence-related functions within an accessory chromosome.</title>
        <authorList>
            <person name="Bertazzoni S."/>
            <person name="Jones D.A.B."/>
            <person name="Phan H.T."/>
            <person name="Tan K.-C."/>
            <person name="Hane J.K."/>
        </authorList>
    </citation>
    <scope>NUCLEOTIDE SEQUENCE [LARGE SCALE GENOMIC DNA]</scope>
    <source>
        <strain evidence="3">SN15 / ATCC MYA-4574 / FGSC 10173)</strain>
    </source>
</reference>
<evidence type="ECO:0000313" key="2">
    <source>
        <dbReference type="EMBL" id="QRD04390.1"/>
    </source>
</evidence>
<evidence type="ECO:0000256" key="1">
    <source>
        <dbReference type="SAM" id="SignalP"/>
    </source>
</evidence>
<dbReference type="Proteomes" id="UP000663193">
    <property type="component" value="Chromosome 17"/>
</dbReference>
<keyword evidence="1" id="KW-0732">Signal</keyword>
<dbReference type="VEuPathDB" id="FungiDB:JI435_160900"/>
<organism evidence="2 3">
    <name type="scientific">Phaeosphaeria nodorum (strain SN15 / ATCC MYA-4574 / FGSC 10173)</name>
    <name type="common">Glume blotch fungus</name>
    <name type="synonym">Parastagonospora nodorum</name>
    <dbReference type="NCBI Taxonomy" id="321614"/>
    <lineage>
        <taxon>Eukaryota</taxon>
        <taxon>Fungi</taxon>
        <taxon>Dikarya</taxon>
        <taxon>Ascomycota</taxon>
        <taxon>Pezizomycotina</taxon>
        <taxon>Dothideomycetes</taxon>
        <taxon>Pleosporomycetidae</taxon>
        <taxon>Pleosporales</taxon>
        <taxon>Pleosporineae</taxon>
        <taxon>Phaeosphaeriaceae</taxon>
        <taxon>Parastagonospora</taxon>
    </lineage>
</organism>
<name>A0A7U2FJB5_PHANO</name>
<dbReference type="EMBL" id="CP069039">
    <property type="protein sequence ID" value="QRD04390.1"/>
    <property type="molecule type" value="Genomic_DNA"/>
</dbReference>
<protein>
    <recommendedName>
        <fullName evidence="4">Pectate lyase superfamily protein domain-containing protein</fullName>
    </recommendedName>
</protein>
<dbReference type="AlphaFoldDB" id="A0A7U2FJB5"/>